<dbReference type="RefSeq" id="WP_184708538.1">
    <property type="nucleotide sequence ID" value="NZ_JACHKZ010000013.1"/>
</dbReference>
<keyword evidence="1" id="KW-0812">Transmembrane</keyword>
<name>A0ABR6RGQ4_9BURK</name>
<sequence>MNCDYANMAIAAAGVVGAVLGAGVTYWAAWRQTPKPDARIDGVALKYMSIGEGENLFIATVTNHGNAVADIARTEVHATVDGSTVKANIGAIDVAGTLSAGVSKELWLDVTLPEPMDMDVHDGRKRLRVTVTLHSTKGKAIRSSFAFSRDPDYGFVPSATP</sequence>
<reference evidence="2 3" key="1">
    <citation type="submission" date="2020-08" db="EMBL/GenBank/DDBJ databases">
        <title>Functional genomics of gut bacteria from endangered species of beetles.</title>
        <authorList>
            <person name="Carlos-Shanley C."/>
        </authorList>
    </citation>
    <scope>NUCLEOTIDE SEQUENCE [LARGE SCALE GENOMIC DNA]</scope>
    <source>
        <strain evidence="2 3">S00124</strain>
    </source>
</reference>
<dbReference type="Proteomes" id="UP000562492">
    <property type="component" value="Unassembled WGS sequence"/>
</dbReference>
<keyword evidence="3" id="KW-1185">Reference proteome</keyword>
<keyword evidence="1" id="KW-1133">Transmembrane helix</keyword>
<comment type="caution">
    <text evidence="2">The sequence shown here is derived from an EMBL/GenBank/DDBJ whole genome shotgun (WGS) entry which is preliminary data.</text>
</comment>
<protein>
    <submittedName>
        <fullName evidence="2">Uncharacterized protein</fullName>
    </submittedName>
</protein>
<gene>
    <name evidence="2" type="ORF">HNP33_002412</name>
</gene>
<evidence type="ECO:0000313" key="3">
    <source>
        <dbReference type="Proteomes" id="UP000562492"/>
    </source>
</evidence>
<keyword evidence="1" id="KW-0472">Membrane</keyword>
<feature type="transmembrane region" description="Helical" evidence="1">
    <location>
        <begin position="6"/>
        <end position="29"/>
    </location>
</feature>
<accession>A0ABR6RGQ4</accession>
<evidence type="ECO:0000313" key="2">
    <source>
        <dbReference type="EMBL" id="MBB6578331.1"/>
    </source>
</evidence>
<proteinExistence type="predicted"/>
<organism evidence="2 3">
    <name type="scientific">Comamonas odontotermitis</name>
    <dbReference type="NCBI Taxonomy" id="379895"/>
    <lineage>
        <taxon>Bacteria</taxon>
        <taxon>Pseudomonadati</taxon>
        <taxon>Pseudomonadota</taxon>
        <taxon>Betaproteobacteria</taxon>
        <taxon>Burkholderiales</taxon>
        <taxon>Comamonadaceae</taxon>
        <taxon>Comamonas</taxon>
    </lineage>
</organism>
<evidence type="ECO:0000256" key="1">
    <source>
        <dbReference type="SAM" id="Phobius"/>
    </source>
</evidence>
<dbReference type="EMBL" id="JACHKZ010000013">
    <property type="protein sequence ID" value="MBB6578331.1"/>
    <property type="molecule type" value="Genomic_DNA"/>
</dbReference>